<evidence type="ECO:0000313" key="1">
    <source>
        <dbReference type="EMBL" id="MBW77188.1"/>
    </source>
</evidence>
<sequence>MTATCLCFTRSFSTLPSVPGLSVLLASTPPASSSVIVVVSPQYSPAATMLQRFSCGGGEGHLCSGRQPYHALGP</sequence>
<organism evidence="1">
    <name type="scientific">Anopheles darlingi</name>
    <name type="common">Mosquito</name>
    <dbReference type="NCBI Taxonomy" id="43151"/>
    <lineage>
        <taxon>Eukaryota</taxon>
        <taxon>Metazoa</taxon>
        <taxon>Ecdysozoa</taxon>
        <taxon>Arthropoda</taxon>
        <taxon>Hexapoda</taxon>
        <taxon>Insecta</taxon>
        <taxon>Pterygota</taxon>
        <taxon>Neoptera</taxon>
        <taxon>Endopterygota</taxon>
        <taxon>Diptera</taxon>
        <taxon>Nematocera</taxon>
        <taxon>Culicoidea</taxon>
        <taxon>Culicidae</taxon>
        <taxon>Anophelinae</taxon>
        <taxon>Anopheles</taxon>
    </lineage>
</organism>
<reference evidence="1" key="1">
    <citation type="submission" date="2018-01" db="EMBL/GenBank/DDBJ databases">
        <title>An insight into the sialome of Amazonian anophelines.</title>
        <authorList>
            <person name="Ribeiro J.M."/>
            <person name="Scarpassa V."/>
            <person name="Calvo E."/>
        </authorList>
    </citation>
    <scope>NUCLEOTIDE SEQUENCE</scope>
</reference>
<name>A0A2M4DJ40_ANODA</name>
<protein>
    <submittedName>
        <fullName evidence="1">Putative secreted protein</fullName>
    </submittedName>
</protein>
<accession>A0A2M4DJ40</accession>
<dbReference type="EMBL" id="GGFL01013010">
    <property type="protein sequence ID" value="MBW77188.1"/>
    <property type="molecule type" value="Transcribed_RNA"/>
</dbReference>
<dbReference type="AlphaFoldDB" id="A0A2M4DJ40"/>
<proteinExistence type="predicted"/>